<feature type="binding site" evidence="13">
    <location>
        <begin position="9"/>
        <end position="14"/>
    </location>
    <ligand>
        <name>ITP</name>
        <dbReference type="ChEBI" id="CHEBI:61402"/>
    </ligand>
</feature>
<dbReference type="EC" id="3.6.1.66" evidence="13"/>
<keyword evidence="6 13" id="KW-0378">Hydrolase</keyword>
<dbReference type="InterPro" id="IPR029001">
    <property type="entry name" value="ITPase-like_fam"/>
</dbReference>
<dbReference type="NCBIfam" id="TIGR00042">
    <property type="entry name" value="RdgB/HAM1 family non-canonical purine NTP pyrophosphatase"/>
    <property type="match status" value="1"/>
</dbReference>
<evidence type="ECO:0000256" key="13">
    <source>
        <dbReference type="HAMAP-Rule" id="MF_03148"/>
    </source>
</evidence>
<dbReference type="GO" id="GO:0036220">
    <property type="term" value="F:ITP diphosphatase activity"/>
    <property type="evidence" value="ECO:0007669"/>
    <property type="project" value="UniProtKB-UniRule"/>
</dbReference>
<comment type="subcellular location">
    <subcellularLocation>
        <location evidence="1 13">Cytoplasm</location>
    </subcellularLocation>
</comment>
<evidence type="ECO:0000256" key="10">
    <source>
        <dbReference type="ARBA" id="ARBA00093218"/>
    </source>
</evidence>
<evidence type="ECO:0000256" key="11">
    <source>
        <dbReference type="ARBA" id="ARBA00093255"/>
    </source>
</evidence>
<evidence type="ECO:0000256" key="14">
    <source>
        <dbReference type="RuleBase" id="RU003781"/>
    </source>
</evidence>
<gene>
    <name evidence="15" type="ORF">ECPE_LOCUS13302</name>
</gene>
<dbReference type="PANTHER" id="PTHR11067">
    <property type="entry name" value="INOSINE TRIPHOSPHATE PYROPHOSPHATASE/HAM1 PROTEIN"/>
    <property type="match status" value="1"/>
</dbReference>
<reference evidence="17" key="1">
    <citation type="submission" date="2016-06" db="UniProtKB">
        <authorList>
            <consortium name="WormBaseParasite"/>
        </authorList>
    </citation>
    <scope>IDENTIFICATION</scope>
</reference>
<keyword evidence="8 13" id="KW-0546">Nucleotide metabolism</keyword>
<evidence type="ECO:0000313" key="15">
    <source>
        <dbReference type="EMBL" id="VDP90574.1"/>
    </source>
</evidence>
<evidence type="ECO:0000313" key="17">
    <source>
        <dbReference type="WBParaSite" id="ECPE_0001334101-mRNA-1"/>
    </source>
</evidence>
<evidence type="ECO:0000256" key="4">
    <source>
        <dbReference type="ARBA" id="ARBA00022723"/>
    </source>
</evidence>
<keyword evidence="3 13" id="KW-0963">Cytoplasm</keyword>
<dbReference type="GO" id="GO:0036222">
    <property type="term" value="F:XTP diphosphatase activity"/>
    <property type="evidence" value="ECO:0007669"/>
    <property type="project" value="UniProtKB-UniRule"/>
</dbReference>
<organism evidence="17">
    <name type="scientific">Echinostoma caproni</name>
    <dbReference type="NCBI Taxonomy" id="27848"/>
    <lineage>
        <taxon>Eukaryota</taxon>
        <taxon>Metazoa</taxon>
        <taxon>Spiralia</taxon>
        <taxon>Lophotrochozoa</taxon>
        <taxon>Platyhelminthes</taxon>
        <taxon>Trematoda</taxon>
        <taxon>Digenea</taxon>
        <taxon>Plagiorchiida</taxon>
        <taxon>Echinostomata</taxon>
        <taxon>Echinostomatoidea</taxon>
        <taxon>Echinostomatidae</taxon>
        <taxon>Echinostoma</taxon>
    </lineage>
</organism>
<dbReference type="AlphaFoldDB" id="A0A183B267"/>
<feature type="binding site" evidence="13">
    <location>
        <position position="39"/>
    </location>
    <ligand>
        <name>Mg(2+)</name>
        <dbReference type="ChEBI" id="CHEBI:18420"/>
    </ligand>
</feature>
<dbReference type="GO" id="GO:0000166">
    <property type="term" value="F:nucleotide binding"/>
    <property type="evidence" value="ECO:0007669"/>
    <property type="project" value="UniProtKB-KW"/>
</dbReference>
<comment type="catalytic activity">
    <reaction evidence="12">
        <text>N(6)-hydroxy-dATP + H2O = N(6)-hydroxy-dAMP + diphosphate + H(+)</text>
        <dbReference type="Rhea" id="RHEA:83971"/>
        <dbReference type="ChEBI" id="CHEBI:15377"/>
        <dbReference type="ChEBI" id="CHEBI:15378"/>
        <dbReference type="ChEBI" id="CHEBI:33019"/>
        <dbReference type="ChEBI" id="CHEBI:233529"/>
        <dbReference type="ChEBI" id="CHEBI:233530"/>
    </reaction>
    <physiologicalReaction direction="left-to-right" evidence="12">
        <dbReference type="Rhea" id="RHEA:83972"/>
    </physiologicalReaction>
</comment>
<dbReference type="GO" id="GO:0009117">
    <property type="term" value="P:nucleotide metabolic process"/>
    <property type="evidence" value="ECO:0007669"/>
    <property type="project" value="UniProtKB-KW"/>
</dbReference>
<feature type="binding site" evidence="13">
    <location>
        <position position="51"/>
    </location>
    <ligand>
        <name>ITP</name>
        <dbReference type="ChEBI" id="CHEBI:61402"/>
    </ligand>
</feature>
<comment type="similarity">
    <text evidence="2 13 14">Belongs to the HAM1 NTPase family.</text>
</comment>
<keyword evidence="16" id="KW-1185">Reference proteome</keyword>
<feature type="binding site" evidence="13">
    <location>
        <position position="166"/>
    </location>
    <ligand>
        <name>ITP</name>
        <dbReference type="ChEBI" id="CHEBI:61402"/>
    </ligand>
</feature>
<comment type="function">
    <text evidence="13">Pyrophosphatase that hydrolyzes non-canonical purine nucleotides such as inosine triphosphate (ITP), deoxyinosine triphosphate (dITP) or xanthosine 5'-triphosphate (XTP) to their respective monophosphate derivatives. The enzyme does not distinguish between the deoxy- and ribose forms. Probably excludes non-canonical purines from RNA and DNA precursor pools, thus preventing their incorporation into RNA and DNA and avoiding chromosomal lesions.</text>
</comment>
<reference evidence="15 16" key="2">
    <citation type="submission" date="2018-11" db="EMBL/GenBank/DDBJ databases">
        <authorList>
            <consortium name="Pathogen Informatics"/>
        </authorList>
    </citation>
    <scope>NUCLEOTIDE SEQUENCE [LARGE SCALE GENOMIC DNA]</scope>
    <source>
        <strain evidence="15 16">Egypt</strain>
    </source>
</reference>
<dbReference type="WBParaSite" id="ECPE_0001334101-mRNA-1">
    <property type="protein sequence ID" value="ECPE_0001334101-mRNA-1"/>
    <property type="gene ID" value="ECPE_0001334101"/>
</dbReference>
<dbReference type="Proteomes" id="UP000272942">
    <property type="component" value="Unassembled WGS sequence"/>
</dbReference>
<evidence type="ECO:0000256" key="2">
    <source>
        <dbReference type="ARBA" id="ARBA00008023"/>
    </source>
</evidence>
<sequence>MVWPISFVTGNKNKLAEFIQILGSQYAGKIVAKELDLPELQGSVEEVSREKCRTATRLVQGPVIIEDTALCFEALNGLPGPYIKSFLEALGPDGLPKLVAGFGDNRAYALCTFAFCEGPDQPVHLFVGRTDGQIVTPRGPRNFGWDPVFQPDGHQLTYAEMEKSVKNTISHRFKALSKLKQFLDTEYKG</sequence>
<dbReference type="EMBL" id="UZAN01054770">
    <property type="protein sequence ID" value="VDP90574.1"/>
    <property type="molecule type" value="Genomic_DNA"/>
</dbReference>
<feature type="binding site" evidence="13">
    <location>
        <begin position="67"/>
        <end position="68"/>
    </location>
    <ligand>
        <name>ITP</name>
        <dbReference type="ChEBI" id="CHEBI:61402"/>
    </ligand>
</feature>
<evidence type="ECO:0000256" key="12">
    <source>
        <dbReference type="ARBA" id="ARBA00093271"/>
    </source>
</evidence>
<dbReference type="Pfam" id="PF01725">
    <property type="entry name" value="Ham1p_like"/>
    <property type="match status" value="1"/>
</dbReference>
<keyword evidence="4 13" id="KW-0479">Metal-binding</keyword>
<evidence type="ECO:0000313" key="16">
    <source>
        <dbReference type="Proteomes" id="UP000272942"/>
    </source>
</evidence>
<keyword evidence="7 13" id="KW-0460">Magnesium</keyword>
<evidence type="ECO:0000256" key="3">
    <source>
        <dbReference type="ARBA" id="ARBA00022490"/>
    </source>
</evidence>
<feature type="binding site" evidence="13">
    <location>
        <begin position="171"/>
        <end position="172"/>
    </location>
    <ligand>
        <name>ITP</name>
        <dbReference type="ChEBI" id="CHEBI:61402"/>
    </ligand>
</feature>
<dbReference type="FunFam" id="3.90.950.10:FF:000003">
    <property type="entry name" value="Inosine triphosphate pyrophosphatase"/>
    <property type="match status" value="1"/>
</dbReference>
<dbReference type="PANTHER" id="PTHR11067:SF9">
    <property type="entry name" value="INOSINE TRIPHOSPHATE PYROPHOSPHATASE"/>
    <property type="match status" value="1"/>
</dbReference>
<dbReference type="Gene3D" id="3.90.950.10">
    <property type="match status" value="1"/>
</dbReference>
<comment type="cofactor">
    <cofactor evidence="13">
        <name>Mg(2+)</name>
        <dbReference type="ChEBI" id="CHEBI:18420"/>
    </cofactor>
    <cofactor evidence="13">
        <name>Mn(2+)</name>
        <dbReference type="ChEBI" id="CHEBI:29035"/>
    </cofactor>
    <text evidence="13">Binds 1 divalent metal cation per subunit; can use either Mg(2+) or Mn(2+).</text>
</comment>
<feature type="binding site" evidence="13">
    <location>
        <begin position="143"/>
        <end position="146"/>
    </location>
    <ligand>
        <name>ITP</name>
        <dbReference type="ChEBI" id="CHEBI:61402"/>
    </ligand>
</feature>
<keyword evidence="5 13" id="KW-0547">Nucleotide-binding</keyword>
<accession>A0A183B267</accession>
<dbReference type="GO" id="GO:0005737">
    <property type="term" value="C:cytoplasm"/>
    <property type="evidence" value="ECO:0007669"/>
    <property type="project" value="UniProtKB-SubCell"/>
</dbReference>
<evidence type="ECO:0000256" key="7">
    <source>
        <dbReference type="ARBA" id="ARBA00022842"/>
    </source>
</evidence>
<comment type="function">
    <text evidence="9">Pyrophosphatase that hydrolyzes the non-canonical purine nucleotides inosine triphosphate (ITP), deoxyinosine triphosphate (dITP) as well as 2'-deoxy-N-6-hydroxylaminopurine triphosphate (dHAPTP) and xanthosine 5'-triphosphate (XTP) to their respective monophosphate derivatives. The enzyme does not distinguish between the deoxy- and ribose forms. Probably excludes non-canonical purines from RNA and DNA precursor pools, thus preventing their incorporation into RNA and DNA and avoiding chromosomal lesions.</text>
</comment>
<dbReference type="HAMAP" id="MF_03148">
    <property type="entry name" value="HAM1_NTPase"/>
    <property type="match status" value="1"/>
</dbReference>
<comment type="catalytic activity">
    <reaction evidence="13">
        <text>XTP + H2O = XMP + diphosphate + H(+)</text>
        <dbReference type="Rhea" id="RHEA:28610"/>
        <dbReference type="ChEBI" id="CHEBI:15377"/>
        <dbReference type="ChEBI" id="CHEBI:15378"/>
        <dbReference type="ChEBI" id="CHEBI:33019"/>
        <dbReference type="ChEBI" id="CHEBI:57464"/>
        <dbReference type="ChEBI" id="CHEBI:61314"/>
        <dbReference type="EC" id="3.6.1.66"/>
    </reaction>
</comment>
<feature type="binding site" evidence="13">
    <location>
        <position position="67"/>
    </location>
    <ligand>
        <name>Mg(2+)</name>
        <dbReference type="ChEBI" id="CHEBI:18420"/>
    </ligand>
</feature>
<evidence type="ECO:0000256" key="9">
    <source>
        <dbReference type="ARBA" id="ARBA00054940"/>
    </source>
</evidence>
<dbReference type="GO" id="GO:0009204">
    <property type="term" value="P:deoxyribonucleoside triphosphate catabolic process"/>
    <property type="evidence" value="ECO:0007669"/>
    <property type="project" value="UniProtKB-UniRule"/>
</dbReference>
<dbReference type="SUPFAM" id="SSF52972">
    <property type="entry name" value="ITPase-like"/>
    <property type="match status" value="1"/>
</dbReference>
<dbReference type="OrthoDB" id="6288734at2759"/>
<dbReference type="CDD" id="cd00515">
    <property type="entry name" value="HAM1"/>
    <property type="match status" value="1"/>
</dbReference>
<proteinExistence type="inferred from homology"/>
<dbReference type="InterPro" id="IPR002637">
    <property type="entry name" value="RdgB/HAM1"/>
</dbReference>
<comment type="catalytic activity">
    <reaction evidence="10">
        <text>ITP + H2O = IMP + diphosphate + H(+)</text>
        <dbReference type="Rhea" id="RHEA:29399"/>
        <dbReference type="ChEBI" id="CHEBI:15377"/>
        <dbReference type="ChEBI" id="CHEBI:15378"/>
        <dbReference type="ChEBI" id="CHEBI:33019"/>
        <dbReference type="ChEBI" id="CHEBI:58053"/>
        <dbReference type="ChEBI" id="CHEBI:61402"/>
        <dbReference type="EC" id="3.6.1.66"/>
    </reaction>
    <physiologicalReaction direction="left-to-right" evidence="10">
        <dbReference type="Rhea" id="RHEA:29400"/>
    </physiologicalReaction>
</comment>
<keyword evidence="13" id="KW-0464">Manganese</keyword>
<comment type="subunit">
    <text evidence="13">Homodimer.</text>
</comment>
<dbReference type="InterPro" id="IPR027502">
    <property type="entry name" value="ITPase"/>
</dbReference>
<dbReference type="GO" id="GO:0035870">
    <property type="term" value="F:dITP diphosphatase activity"/>
    <property type="evidence" value="ECO:0007669"/>
    <property type="project" value="UniProtKB-UniRule"/>
</dbReference>
<comment type="catalytic activity">
    <reaction evidence="11">
        <text>dITP + H2O = dIMP + diphosphate + H(+)</text>
        <dbReference type="Rhea" id="RHEA:28342"/>
        <dbReference type="ChEBI" id="CHEBI:15377"/>
        <dbReference type="ChEBI" id="CHEBI:15378"/>
        <dbReference type="ChEBI" id="CHEBI:33019"/>
        <dbReference type="ChEBI" id="CHEBI:61194"/>
        <dbReference type="ChEBI" id="CHEBI:61382"/>
        <dbReference type="EC" id="3.6.1.66"/>
    </reaction>
    <physiologicalReaction direction="left-to-right" evidence="11">
        <dbReference type="Rhea" id="RHEA:28343"/>
    </physiologicalReaction>
</comment>
<evidence type="ECO:0000256" key="1">
    <source>
        <dbReference type="ARBA" id="ARBA00004496"/>
    </source>
</evidence>
<name>A0A183B267_9TREM</name>
<dbReference type="GO" id="GO:0046872">
    <property type="term" value="F:metal ion binding"/>
    <property type="evidence" value="ECO:0007669"/>
    <property type="project" value="UniProtKB-KW"/>
</dbReference>
<evidence type="ECO:0000256" key="5">
    <source>
        <dbReference type="ARBA" id="ARBA00022741"/>
    </source>
</evidence>
<evidence type="ECO:0000256" key="6">
    <source>
        <dbReference type="ARBA" id="ARBA00022801"/>
    </source>
</evidence>
<protein>
    <recommendedName>
        <fullName evidence="13">Inosine triphosphate pyrophosphatase</fullName>
        <shortName evidence="13">ITPase</shortName>
        <shortName evidence="13">Inosine triphosphatase</shortName>
        <ecNumber evidence="13">3.6.1.66</ecNumber>
    </recommendedName>
    <alternativeName>
        <fullName evidence="13">Non-canonical purine NTP pyrophosphatase</fullName>
    </alternativeName>
    <alternativeName>
        <fullName evidence="13">Non-standard purine NTP pyrophosphatase</fullName>
    </alternativeName>
    <alternativeName>
        <fullName evidence="13">Nucleoside-triphosphate diphosphatase</fullName>
    </alternativeName>
    <alternativeName>
        <fullName evidence="13">Nucleoside-triphosphate pyrophosphatase</fullName>
        <shortName evidence="13">NTPase</shortName>
    </alternativeName>
    <alternativeName>
        <fullName evidence="13">XTP/dITP diphosphatase</fullName>
    </alternativeName>
</protein>
<evidence type="ECO:0000256" key="8">
    <source>
        <dbReference type="ARBA" id="ARBA00023080"/>
    </source>
</evidence>